<reference evidence="1" key="1">
    <citation type="journal article" date="2022" name="Pest Manag. Sci.">
        <title>Glutamicibacter halophytocola-mediated host fitness of potato tuber moth on Solanaceae crops.</title>
        <authorList>
            <person name="Wang W."/>
            <person name="Xiao G."/>
            <person name="Du G."/>
            <person name="Chang L."/>
            <person name="Yang Y."/>
            <person name="Ye J."/>
            <person name="Chen B."/>
        </authorList>
    </citation>
    <scope>NUCLEOTIDE SEQUENCE</scope>
    <source>
        <strain evidence="1">S2</strain>
    </source>
</reference>
<evidence type="ECO:0000313" key="1">
    <source>
        <dbReference type="EMBL" id="UUX59851.1"/>
    </source>
</evidence>
<proteinExistence type="predicted"/>
<dbReference type="EMBL" id="CP102487">
    <property type="protein sequence ID" value="UUX59851.1"/>
    <property type="molecule type" value="Genomic_DNA"/>
</dbReference>
<protein>
    <submittedName>
        <fullName evidence="1">Uncharacterized protein</fullName>
    </submittedName>
</protein>
<organism evidence="1 2">
    <name type="scientific">Glutamicibacter halophytocola</name>
    <dbReference type="NCBI Taxonomy" id="1933880"/>
    <lineage>
        <taxon>Bacteria</taxon>
        <taxon>Bacillati</taxon>
        <taxon>Actinomycetota</taxon>
        <taxon>Actinomycetes</taxon>
        <taxon>Micrococcales</taxon>
        <taxon>Micrococcaceae</taxon>
        <taxon>Glutamicibacter</taxon>
    </lineage>
</organism>
<dbReference type="Proteomes" id="UP001060018">
    <property type="component" value="Chromosome"/>
</dbReference>
<name>A0AA94XXH4_9MICC</name>
<dbReference type="RefSeq" id="WP_194943801.1">
    <property type="nucleotide sequence ID" value="NZ_CP012750.1"/>
</dbReference>
<gene>
    <name evidence="1" type="ORF">NUH22_04295</name>
</gene>
<accession>A0AA94XXH4</accession>
<dbReference type="AlphaFoldDB" id="A0AA94XXH4"/>
<evidence type="ECO:0000313" key="2">
    <source>
        <dbReference type="Proteomes" id="UP001060018"/>
    </source>
</evidence>
<sequence length="128" mass="15236">MRLIDKWFDDSDWPRNPELDTFRDAVWELKQDGQLRGWLTTSVSIMRSFPIFWEKQEQMWWQTHWIDGQHDFVEEDYGPGWYTANELRDGYVLVIDPKTQVEASFEANLMAGAERDRLWKILGHGSIG</sequence>